<sequence>MEAFPPRPETADRAPHPLYSRRMIRPTPSTPSVTDAECVALTRSLRRRGTVVLSVFALVWAFAGASGLASSGAALAVEIIAVPVTAAALFLAYRKGAAPSPRLVDLPANWARSVGIVNVVELAAIFGVIAASNASGHPAFIPPAIALVVGLHFFPLARLYDQWQYKGTAVALCAAALLGLVLIAAGLSDGGVRAVVGLASAVTLWASAYHVAVKG</sequence>
<feature type="transmembrane region" description="Helical" evidence="2">
    <location>
        <begin position="140"/>
        <end position="157"/>
    </location>
</feature>
<feature type="transmembrane region" description="Helical" evidence="2">
    <location>
        <begin position="194"/>
        <end position="213"/>
    </location>
</feature>
<feature type="transmembrane region" description="Helical" evidence="2">
    <location>
        <begin position="75"/>
        <end position="93"/>
    </location>
</feature>
<name>A0A652KKV3_9ACTN</name>
<dbReference type="EMBL" id="RDBM01000037">
    <property type="protein sequence ID" value="TXS23628.1"/>
    <property type="molecule type" value="Genomic_DNA"/>
</dbReference>
<evidence type="ECO:0000256" key="2">
    <source>
        <dbReference type="SAM" id="Phobius"/>
    </source>
</evidence>
<dbReference type="AlphaFoldDB" id="A0A652KKV3"/>
<gene>
    <name evidence="3" type="ORF">EAO74_23930</name>
</gene>
<proteinExistence type="predicted"/>
<evidence type="ECO:0000313" key="3">
    <source>
        <dbReference type="EMBL" id="TXS23628.1"/>
    </source>
</evidence>
<reference evidence="3" key="1">
    <citation type="submission" date="2018-10" db="EMBL/GenBank/DDBJ databases">
        <authorList>
            <person name="Hariharan J."/>
            <person name="Choudoir M.J."/>
            <person name="Diebold P."/>
            <person name="Panke-Buisse K."/>
            <person name="Campbell A.N."/>
            <person name="Buckley D.H."/>
        </authorList>
    </citation>
    <scope>NUCLEOTIDE SEQUENCE</scope>
    <source>
        <strain evidence="3">Gb1</strain>
    </source>
</reference>
<feature type="transmembrane region" description="Helical" evidence="2">
    <location>
        <begin position="51"/>
        <end position="69"/>
    </location>
</feature>
<evidence type="ECO:0000256" key="1">
    <source>
        <dbReference type="SAM" id="MobiDB-lite"/>
    </source>
</evidence>
<keyword evidence="2" id="KW-0812">Transmembrane</keyword>
<accession>A0A652KKV3</accession>
<feature type="transmembrane region" description="Helical" evidence="2">
    <location>
        <begin position="114"/>
        <end position="134"/>
    </location>
</feature>
<feature type="region of interest" description="Disordered" evidence="1">
    <location>
        <begin position="1"/>
        <end position="30"/>
    </location>
</feature>
<feature type="transmembrane region" description="Helical" evidence="2">
    <location>
        <begin position="169"/>
        <end position="188"/>
    </location>
</feature>
<keyword evidence="2" id="KW-1133">Transmembrane helix</keyword>
<organism evidence="3">
    <name type="scientific">Streptomyces sp. gb1(2016)</name>
    <dbReference type="NCBI Taxonomy" id="1828321"/>
    <lineage>
        <taxon>Bacteria</taxon>
        <taxon>Bacillati</taxon>
        <taxon>Actinomycetota</taxon>
        <taxon>Actinomycetes</taxon>
        <taxon>Kitasatosporales</taxon>
        <taxon>Streptomycetaceae</taxon>
        <taxon>Streptomyces</taxon>
    </lineage>
</organism>
<protein>
    <submittedName>
        <fullName evidence="3">Uncharacterized protein</fullName>
    </submittedName>
</protein>
<comment type="caution">
    <text evidence="3">The sequence shown here is derived from an EMBL/GenBank/DDBJ whole genome shotgun (WGS) entry which is preliminary data.</text>
</comment>
<keyword evidence="2" id="KW-0472">Membrane</keyword>